<dbReference type="Pfam" id="PF13239">
    <property type="entry name" value="2TM"/>
    <property type="match status" value="2"/>
</dbReference>
<organism evidence="4 5">
    <name type="scientific">candidate division CSSED10-310 bacterium</name>
    <dbReference type="NCBI Taxonomy" id="2855610"/>
    <lineage>
        <taxon>Bacteria</taxon>
        <taxon>Bacteria division CSSED10-310</taxon>
    </lineage>
</organism>
<protein>
    <submittedName>
        <fullName evidence="4">2TM domain-containing protein</fullName>
    </submittedName>
</protein>
<evidence type="ECO:0000313" key="5">
    <source>
        <dbReference type="Proteomes" id="UP001594351"/>
    </source>
</evidence>
<reference evidence="4 5" key="1">
    <citation type="submission" date="2024-09" db="EMBL/GenBank/DDBJ databases">
        <title>Laminarin stimulates single cell rates of sulfate reduction while oxygen inhibits transcriptomic activity in coastal marine sediment.</title>
        <authorList>
            <person name="Lindsay M."/>
            <person name="Orcutt B."/>
            <person name="Emerson D."/>
            <person name="Stepanauskas R."/>
            <person name="D'Angelo T."/>
        </authorList>
    </citation>
    <scope>NUCLEOTIDE SEQUENCE [LARGE SCALE GENOMIC DNA]</scope>
    <source>
        <strain evidence="4">SAG AM-311-K15</strain>
    </source>
</reference>
<feature type="domain" description="2TM" evidence="3">
    <location>
        <begin position="72"/>
        <end position="135"/>
    </location>
</feature>
<keyword evidence="5" id="KW-1185">Reference proteome</keyword>
<keyword evidence="2" id="KW-0812">Transmembrane</keyword>
<feature type="transmembrane region" description="Helical" evidence="2">
    <location>
        <begin position="79"/>
        <end position="98"/>
    </location>
</feature>
<feature type="transmembrane region" description="Helical" evidence="2">
    <location>
        <begin position="186"/>
        <end position="207"/>
    </location>
</feature>
<feature type="transmembrane region" description="Helical" evidence="2">
    <location>
        <begin position="104"/>
        <end position="124"/>
    </location>
</feature>
<accession>A0ABV6Z3I4</accession>
<evidence type="ECO:0000259" key="3">
    <source>
        <dbReference type="Pfam" id="PF13239"/>
    </source>
</evidence>
<evidence type="ECO:0000256" key="2">
    <source>
        <dbReference type="SAM" id="Phobius"/>
    </source>
</evidence>
<evidence type="ECO:0000313" key="4">
    <source>
        <dbReference type="EMBL" id="MFC1853013.1"/>
    </source>
</evidence>
<feature type="coiled-coil region" evidence="1">
    <location>
        <begin position="346"/>
        <end position="373"/>
    </location>
</feature>
<feature type="transmembrane region" description="Helical" evidence="2">
    <location>
        <begin position="163"/>
        <end position="180"/>
    </location>
</feature>
<dbReference type="Proteomes" id="UP001594351">
    <property type="component" value="Unassembled WGS sequence"/>
</dbReference>
<keyword evidence="2" id="KW-1133">Transmembrane helix</keyword>
<keyword evidence="2" id="KW-0472">Membrane</keyword>
<proteinExistence type="predicted"/>
<comment type="caution">
    <text evidence="4">The sequence shown here is derived from an EMBL/GenBank/DDBJ whole genome shotgun (WGS) entry which is preliminary data.</text>
</comment>
<feature type="domain" description="2TM" evidence="3">
    <location>
        <begin position="154"/>
        <end position="213"/>
    </location>
</feature>
<sequence>MDDKLIEVLAPAADKIKISDVAYKTGSTITDVEDQLETFLENGLMVKHYDHDGLYISLADPQKLQEHFQSLRHKEQKALVYHLIPFLSVNSFLVLVNVMTSPEFLWFLFPAGGWGIGLASHWAANWTRKKYFNTVLARKSLDFRSILKITRFFNEKTGFNSHLAAYLATIVFLLGINLTFTPGFLWALIVAGSWGIGLLSHYAAYYFRNKQFLAELKGQGVHIDQSPAVDSTPVRTIGHSGPQYQNVLQEAQTLVRELRVTINQNQTIDDDWKTEMNTLLDEYQTNLSELASKATHVDSVLEKFSVEEITRSKGELQEKLDAALDGELKAEYEQAIAAVDKQHASIMNLSTQKDKLEIKMQNAILALKQMHIELARLESVSPTLDSEPLETLRQKSQEMGTLAEIFDQELSNL</sequence>
<gene>
    <name evidence="4" type="ORF">ACFL27_22680</name>
</gene>
<dbReference type="InterPro" id="IPR025698">
    <property type="entry name" value="2TM_dom"/>
</dbReference>
<keyword evidence="1" id="KW-0175">Coiled coil</keyword>
<name>A0ABV6Z3I4_UNCC1</name>
<evidence type="ECO:0000256" key="1">
    <source>
        <dbReference type="SAM" id="Coils"/>
    </source>
</evidence>
<dbReference type="EMBL" id="JBHPBY010000404">
    <property type="protein sequence ID" value="MFC1853013.1"/>
    <property type="molecule type" value="Genomic_DNA"/>
</dbReference>